<organism evidence="1 2">
    <name type="scientific">Paenibacillus hodogayensis</name>
    <dbReference type="NCBI Taxonomy" id="279208"/>
    <lineage>
        <taxon>Bacteria</taxon>
        <taxon>Bacillati</taxon>
        <taxon>Bacillota</taxon>
        <taxon>Bacilli</taxon>
        <taxon>Bacillales</taxon>
        <taxon>Paenibacillaceae</taxon>
        <taxon>Paenibacillus</taxon>
    </lineage>
</organism>
<protein>
    <submittedName>
        <fullName evidence="1">Uncharacterized protein</fullName>
    </submittedName>
</protein>
<dbReference type="Proteomes" id="UP001589619">
    <property type="component" value="Unassembled WGS sequence"/>
</dbReference>
<proteinExistence type="predicted"/>
<dbReference type="EMBL" id="JBHMAG010000002">
    <property type="protein sequence ID" value="MFB9750354.1"/>
    <property type="molecule type" value="Genomic_DNA"/>
</dbReference>
<evidence type="ECO:0000313" key="1">
    <source>
        <dbReference type="EMBL" id="MFB9750354.1"/>
    </source>
</evidence>
<reference evidence="1 2" key="1">
    <citation type="submission" date="2024-09" db="EMBL/GenBank/DDBJ databases">
        <authorList>
            <person name="Sun Q."/>
            <person name="Mori K."/>
        </authorList>
    </citation>
    <scope>NUCLEOTIDE SEQUENCE [LARGE SCALE GENOMIC DNA]</scope>
    <source>
        <strain evidence="1 2">JCM 12520</strain>
    </source>
</reference>
<gene>
    <name evidence="1" type="ORF">ACFFNY_02110</name>
</gene>
<sequence>MPLNDYEKMSIVLLLSGYARNFGMLQRDIDRAVQAGSTEEEFSGLKYLNRK</sequence>
<name>A0ABV5VQ29_9BACL</name>
<comment type="caution">
    <text evidence="1">The sequence shown here is derived from an EMBL/GenBank/DDBJ whole genome shotgun (WGS) entry which is preliminary data.</text>
</comment>
<accession>A0ABV5VQ29</accession>
<keyword evidence="2" id="KW-1185">Reference proteome</keyword>
<dbReference type="RefSeq" id="WP_344917136.1">
    <property type="nucleotide sequence ID" value="NZ_BAAAYO010000021.1"/>
</dbReference>
<evidence type="ECO:0000313" key="2">
    <source>
        <dbReference type="Proteomes" id="UP001589619"/>
    </source>
</evidence>